<dbReference type="InterPro" id="IPR025351">
    <property type="entry name" value="Pvc16_N"/>
</dbReference>
<protein>
    <submittedName>
        <fullName evidence="2">Uncharacterized protein DUF4255</fullName>
    </submittedName>
</protein>
<dbReference type="EMBL" id="QJKF01000009">
    <property type="protein sequence ID" value="PXX60824.1"/>
    <property type="molecule type" value="Genomic_DNA"/>
</dbReference>
<organism evidence="2 3">
    <name type="scientific">Nocardia tenerifensis</name>
    <dbReference type="NCBI Taxonomy" id="228006"/>
    <lineage>
        <taxon>Bacteria</taxon>
        <taxon>Bacillati</taxon>
        <taxon>Actinomycetota</taxon>
        <taxon>Actinomycetes</taxon>
        <taxon>Mycobacteriales</taxon>
        <taxon>Nocardiaceae</taxon>
        <taxon>Nocardia</taxon>
    </lineage>
</organism>
<name>A0A318JUQ4_9NOCA</name>
<evidence type="ECO:0000313" key="3">
    <source>
        <dbReference type="Proteomes" id="UP000247569"/>
    </source>
</evidence>
<accession>A0A318JUQ4</accession>
<dbReference type="Proteomes" id="UP000247569">
    <property type="component" value="Unassembled WGS sequence"/>
</dbReference>
<sequence length="393" mass="40933">MSNGHAIAAVTRTLQTLLVAATPNVTMLPLDKARDGAASDEQLNLFLYNTPMSAAFRNSDPMGLRPGESGSPPLPLMLHYLITAYGADEASAHRVLGLAMSILHDHTLLGRQEIVDANHGEPVSDLDRQPERVRITPLTLSTHDMFELWSGFATSYRVSAAYEVSVVLIDSARTPRSPLPVLRRGAAAVAGGDAVLTAVLAPERAMIATVGASVRMLGSNLAAVSAVEFSHPRLSAPLVAAPEVAGDQERRVRVPADAGAVCGFYQVRALTERVGVPRVASNSVPMGLGPTISVTSPLAVPAGTVSVTLRCQPRIVAGQEVSVLLGSASAAPATVVTAPDAGDFSTVTATFPLVGPGTYTVRLRIDGADSDPVRYTGSPAVPEFDPAVQVVVS</sequence>
<gene>
    <name evidence="2" type="ORF">DFR70_10915</name>
</gene>
<evidence type="ECO:0000259" key="1">
    <source>
        <dbReference type="Pfam" id="PF14065"/>
    </source>
</evidence>
<comment type="caution">
    <text evidence="2">The sequence shown here is derived from an EMBL/GenBank/DDBJ whole genome shotgun (WGS) entry which is preliminary data.</text>
</comment>
<reference evidence="2 3" key="1">
    <citation type="submission" date="2018-05" db="EMBL/GenBank/DDBJ databases">
        <title>Genomic Encyclopedia of Type Strains, Phase IV (KMG-IV): sequencing the most valuable type-strain genomes for metagenomic binning, comparative biology and taxonomic classification.</title>
        <authorList>
            <person name="Goeker M."/>
        </authorList>
    </citation>
    <scope>NUCLEOTIDE SEQUENCE [LARGE SCALE GENOMIC DNA]</scope>
    <source>
        <strain evidence="2 3">DSM 44704</strain>
    </source>
</reference>
<dbReference type="Pfam" id="PF14065">
    <property type="entry name" value="Pvc16_N"/>
    <property type="match status" value="1"/>
</dbReference>
<feature type="domain" description="Pvc16 N-terminal" evidence="1">
    <location>
        <begin position="9"/>
        <end position="182"/>
    </location>
</feature>
<dbReference type="RefSeq" id="WP_040734164.1">
    <property type="nucleotide sequence ID" value="NZ_QJKF01000009.1"/>
</dbReference>
<dbReference type="OrthoDB" id="527247at2"/>
<dbReference type="AlphaFoldDB" id="A0A318JUQ4"/>
<keyword evidence="3" id="KW-1185">Reference proteome</keyword>
<evidence type="ECO:0000313" key="2">
    <source>
        <dbReference type="EMBL" id="PXX60824.1"/>
    </source>
</evidence>
<proteinExistence type="predicted"/>